<dbReference type="OrthoDB" id="441172at2759"/>
<dbReference type="GO" id="GO:0005771">
    <property type="term" value="C:multivesicular body"/>
    <property type="evidence" value="ECO:0007669"/>
    <property type="project" value="TreeGrafter"/>
</dbReference>
<evidence type="ECO:0000256" key="5">
    <source>
        <dbReference type="ARBA" id="ARBA00022927"/>
    </source>
</evidence>
<dbReference type="GO" id="GO:0006900">
    <property type="term" value="P:vesicle budding from membrane"/>
    <property type="evidence" value="ECO:0007669"/>
    <property type="project" value="TreeGrafter"/>
</dbReference>
<dbReference type="GO" id="GO:0000815">
    <property type="term" value="C:ESCRT III complex"/>
    <property type="evidence" value="ECO:0007669"/>
    <property type="project" value="TreeGrafter"/>
</dbReference>
<keyword evidence="10" id="KW-1185">Reference proteome</keyword>
<sequence>MGGNQSVPKITPRDRAILDMKLQRDKLKQYQKNIQRVLNREHEIAKQHLANGNRDRALIALRQRKYQETLLAKTDAQLEQLEQLVSTIEFSLVEISVLHGLKTGSEVLKQINKEMCLEDVEKLMDETQEARAYQEEISNMLANNLTPDDEEAVQEEFRQLQALAAPDAEPERITKLPNVPDTEPVRVETPEPYVHEPVRERVPVLA</sequence>
<keyword evidence="7" id="KW-0175">Coiled coil</keyword>
<dbReference type="AlphaFoldDB" id="A0A9P6HHT7"/>
<comment type="subcellular location">
    <subcellularLocation>
        <location evidence="1">Endosome membrane</location>
    </subcellularLocation>
</comment>
<evidence type="ECO:0000256" key="3">
    <source>
        <dbReference type="ARBA" id="ARBA00022448"/>
    </source>
</evidence>
<feature type="coiled-coil region" evidence="7">
    <location>
        <begin position="13"/>
        <end position="47"/>
    </location>
</feature>
<name>A0A9P6HHT7_9AGAM</name>
<keyword evidence="5" id="KW-0653">Protein transport</keyword>
<dbReference type="GO" id="GO:0015031">
    <property type="term" value="P:protein transport"/>
    <property type="evidence" value="ECO:0007669"/>
    <property type="project" value="UniProtKB-KW"/>
</dbReference>
<dbReference type="PANTHER" id="PTHR22761">
    <property type="entry name" value="CHARGED MULTIVESICULAR BODY PROTEIN"/>
    <property type="match status" value="1"/>
</dbReference>
<evidence type="ECO:0000313" key="9">
    <source>
        <dbReference type="EMBL" id="KAF9787223.1"/>
    </source>
</evidence>
<accession>A0A9P6HHT7</accession>
<reference evidence="9" key="1">
    <citation type="journal article" date="2020" name="Nat. Commun.">
        <title>Large-scale genome sequencing of mycorrhizal fungi provides insights into the early evolution of symbiotic traits.</title>
        <authorList>
            <person name="Miyauchi S."/>
            <person name="Kiss E."/>
            <person name="Kuo A."/>
            <person name="Drula E."/>
            <person name="Kohler A."/>
            <person name="Sanchez-Garcia M."/>
            <person name="Morin E."/>
            <person name="Andreopoulos B."/>
            <person name="Barry K.W."/>
            <person name="Bonito G."/>
            <person name="Buee M."/>
            <person name="Carver A."/>
            <person name="Chen C."/>
            <person name="Cichocki N."/>
            <person name="Clum A."/>
            <person name="Culley D."/>
            <person name="Crous P.W."/>
            <person name="Fauchery L."/>
            <person name="Girlanda M."/>
            <person name="Hayes R.D."/>
            <person name="Keri Z."/>
            <person name="LaButti K."/>
            <person name="Lipzen A."/>
            <person name="Lombard V."/>
            <person name="Magnuson J."/>
            <person name="Maillard F."/>
            <person name="Murat C."/>
            <person name="Nolan M."/>
            <person name="Ohm R.A."/>
            <person name="Pangilinan J."/>
            <person name="Pereira M.F."/>
            <person name="Perotto S."/>
            <person name="Peter M."/>
            <person name="Pfister S."/>
            <person name="Riley R."/>
            <person name="Sitrit Y."/>
            <person name="Stielow J.B."/>
            <person name="Szollosi G."/>
            <person name="Zifcakova L."/>
            <person name="Stursova M."/>
            <person name="Spatafora J.W."/>
            <person name="Tedersoo L."/>
            <person name="Vaario L.M."/>
            <person name="Yamada A."/>
            <person name="Yan M."/>
            <person name="Wang P."/>
            <person name="Xu J."/>
            <person name="Bruns T."/>
            <person name="Baldrian P."/>
            <person name="Vilgalys R."/>
            <person name="Dunand C."/>
            <person name="Henrissat B."/>
            <person name="Grigoriev I.V."/>
            <person name="Hibbett D."/>
            <person name="Nagy L.G."/>
            <person name="Martin F.M."/>
        </authorList>
    </citation>
    <scope>NUCLEOTIDE SEQUENCE</scope>
    <source>
        <strain evidence="9">UH-Tt-Lm1</strain>
    </source>
</reference>
<feature type="region of interest" description="Disordered" evidence="8">
    <location>
        <begin position="163"/>
        <end position="194"/>
    </location>
</feature>
<reference evidence="9" key="2">
    <citation type="submission" date="2020-11" db="EMBL/GenBank/DDBJ databases">
        <authorList>
            <consortium name="DOE Joint Genome Institute"/>
            <person name="Kuo A."/>
            <person name="Miyauchi S."/>
            <person name="Kiss E."/>
            <person name="Drula E."/>
            <person name="Kohler A."/>
            <person name="Sanchez-Garcia M."/>
            <person name="Andreopoulos B."/>
            <person name="Barry K.W."/>
            <person name="Bonito G."/>
            <person name="Buee M."/>
            <person name="Carver A."/>
            <person name="Chen C."/>
            <person name="Cichocki N."/>
            <person name="Clum A."/>
            <person name="Culley D."/>
            <person name="Crous P.W."/>
            <person name="Fauchery L."/>
            <person name="Girlanda M."/>
            <person name="Hayes R."/>
            <person name="Keri Z."/>
            <person name="Labutti K."/>
            <person name="Lipzen A."/>
            <person name="Lombard V."/>
            <person name="Magnuson J."/>
            <person name="Maillard F."/>
            <person name="Morin E."/>
            <person name="Murat C."/>
            <person name="Nolan M."/>
            <person name="Ohm R."/>
            <person name="Pangilinan J."/>
            <person name="Pereira M."/>
            <person name="Perotto S."/>
            <person name="Peter M."/>
            <person name="Riley R."/>
            <person name="Sitrit Y."/>
            <person name="Stielow B."/>
            <person name="Szollosi G."/>
            <person name="Zifcakova L."/>
            <person name="Stursova M."/>
            <person name="Spatafora J.W."/>
            <person name="Tedersoo L."/>
            <person name="Vaario L.-M."/>
            <person name="Yamada A."/>
            <person name="Yan M."/>
            <person name="Wang P."/>
            <person name="Xu J."/>
            <person name="Bruns T."/>
            <person name="Baldrian P."/>
            <person name="Vilgalys R."/>
            <person name="Henrissat B."/>
            <person name="Grigoriev I.V."/>
            <person name="Hibbett D."/>
            <person name="Nagy L.G."/>
            <person name="Martin F.M."/>
        </authorList>
    </citation>
    <scope>NUCLEOTIDE SEQUENCE</scope>
    <source>
        <strain evidence="9">UH-Tt-Lm1</strain>
    </source>
</reference>
<dbReference type="EMBL" id="WIUZ02000005">
    <property type="protein sequence ID" value="KAF9787223.1"/>
    <property type="molecule type" value="Genomic_DNA"/>
</dbReference>
<evidence type="ECO:0000256" key="8">
    <source>
        <dbReference type="SAM" id="MobiDB-lite"/>
    </source>
</evidence>
<feature type="compositionally biased region" description="Basic and acidic residues" evidence="8">
    <location>
        <begin position="183"/>
        <end position="194"/>
    </location>
</feature>
<dbReference type="Pfam" id="PF03357">
    <property type="entry name" value="Snf7"/>
    <property type="match status" value="1"/>
</dbReference>
<organism evidence="9 10">
    <name type="scientific">Thelephora terrestris</name>
    <dbReference type="NCBI Taxonomy" id="56493"/>
    <lineage>
        <taxon>Eukaryota</taxon>
        <taxon>Fungi</taxon>
        <taxon>Dikarya</taxon>
        <taxon>Basidiomycota</taxon>
        <taxon>Agaricomycotina</taxon>
        <taxon>Agaricomycetes</taxon>
        <taxon>Thelephorales</taxon>
        <taxon>Thelephoraceae</taxon>
        <taxon>Thelephora</taxon>
    </lineage>
</organism>
<keyword evidence="3" id="KW-0813">Transport</keyword>
<evidence type="ECO:0000256" key="7">
    <source>
        <dbReference type="SAM" id="Coils"/>
    </source>
</evidence>
<keyword evidence="4" id="KW-0967">Endosome</keyword>
<evidence type="ECO:0000256" key="1">
    <source>
        <dbReference type="ARBA" id="ARBA00004608"/>
    </source>
</evidence>
<comment type="caution">
    <text evidence="9">The sequence shown here is derived from an EMBL/GenBank/DDBJ whole genome shotgun (WGS) entry which is preliminary data.</text>
</comment>
<dbReference type="Proteomes" id="UP000736335">
    <property type="component" value="Unassembled WGS sequence"/>
</dbReference>
<protein>
    <submittedName>
        <fullName evidence="9">Snf7 family</fullName>
    </submittedName>
</protein>
<dbReference type="InterPro" id="IPR005024">
    <property type="entry name" value="Snf7_fam"/>
</dbReference>
<keyword evidence="6" id="KW-0472">Membrane</keyword>
<proteinExistence type="inferred from homology"/>
<comment type="similarity">
    <text evidence="2">Belongs to the SNF7 family.</text>
</comment>
<evidence type="ECO:0000256" key="6">
    <source>
        <dbReference type="ARBA" id="ARBA00023136"/>
    </source>
</evidence>
<evidence type="ECO:0000256" key="4">
    <source>
        <dbReference type="ARBA" id="ARBA00022753"/>
    </source>
</evidence>
<evidence type="ECO:0000256" key="2">
    <source>
        <dbReference type="ARBA" id="ARBA00006190"/>
    </source>
</evidence>
<dbReference type="PANTHER" id="PTHR22761:SF5">
    <property type="entry name" value="CHARGED MULTIVESICULAR BODY PROTEIN 6"/>
    <property type="match status" value="1"/>
</dbReference>
<gene>
    <name evidence="9" type="ORF">BJ322DRAFT_1054161</name>
</gene>
<dbReference type="Gene3D" id="1.10.287.1060">
    <property type="entry name" value="ESAT-6-like"/>
    <property type="match status" value="1"/>
</dbReference>
<dbReference type="GO" id="GO:0032511">
    <property type="term" value="P:late endosome to vacuole transport via multivesicular body sorting pathway"/>
    <property type="evidence" value="ECO:0007669"/>
    <property type="project" value="TreeGrafter"/>
</dbReference>
<evidence type="ECO:0000313" key="10">
    <source>
        <dbReference type="Proteomes" id="UP000736335"/>
    </source>
</evidence>